<name>F5XTW4_MICPN</name>
<dbReference type="Pfam" id="PF02515">
    <property type="entry name" value="CoA_transf_3"/>
    <property type="match status" value="1"/>
</dbReference>
<dbReference type="EMBL" id="AP012204">
    <property type="protein sequence ID" value="BAK37563.1"/>
    <property type="molecule type" value="Genomic_DNA"/>
</dbReference>
<dbReference type="OrthoDB" id="3561197at2"/>
<gene>
    <name evidence="1" type="ordered locus">MLP_45490</name>
</gene>
<dbReference type="eggNOG" id="COG1804">
    <property type="taxonomic scope" value="Bacteria"/>
</dbReference>
<evidence type="ECO:0000313" key="1">
    <source>
        <dbReference type="EMBL" id="BAK37563.1"/>
    </source>
</evidence>
<dbReference type="AlphaFoldDB" id="F5XTW4"/>
<reference evidence="1 2" key="1">
    <citation type="submission" date="2011-05" db="EMBL/GenBank/DDBJ databases">
        <title>Whole genome sequence of Microlunatus phosphovorus NM-1.</title>
        <authorList>
            <person name="Hosoyama A."/>
            <person name="Sasaki K."/>
            <person name="Harada T."/>
            <person name="Igarashi R."/>
            <person name="Kawakoshi A."/>
            <person name="Sasagawa M."/>
            <person name="Fukada J."/>
            <person name="Nakamura S."/>
            <person name="Katano Y."/>
            <person name="Hanada S."/>
            <person name="Kamagata Y."/>
            <person name="Nakamura N."/>
            <person name="Yamazaki S."/>
            <person name="Fujita N."/>
        </authorList>
    </citation>
    <scope>NUCLEOTIDE SEQUENCE [LARGE SCALE GENOMIC DNA]</scope>
    <source>
        <strain evidence="2">ATCC 700054 / DSM 10555 / JCM 9379 / NBRC 101784 / NCIMB 13414 / VKM Ac-1990 / NM-1</strain>
    </source>
</reference>
<dbReference type="InterPro" id="IPR050509">
    <property type="entry name" value="CoA-transferase_III"/>
</dbReference>
<dbReference type="RefSeq" id="WP_013865397.1">
    <property type="nucleotide sequence ID" value="NC_015635.1"/>
</dbReference>
<organism evidence="1 2">
    <name type="scientific">Microlunatus phosphovorus (strain ATCC 700054 / DSM 10555 / JCM 9379 / NBRC 101784 / NCIMB 13414 / VKM Ac-1990 / NM-1)</name>
    <dbReference type="NCBI Taxonomy" id="1032480"/>
    <lineage>
        <taxon>Bacteria</taxon>
        <taxon>Bacillati</taxon>
        <taxon>Actinomycetota</taxon>
        <taxon>Actinomycetes</taxon>
        <taxon>Propionibacteriales</taxon>
        <taxon>Propionibacteriaceae</taxon>
        <taxon>Microlunatus</taxon>
    </lineage>
</organism>
<dbReference type="InterPro" id="IPR023606">
    <property type="entry name" value="CoA-Trfase_III_dom_1_sf"/>
</dbReference>
<dbReference type="HOGENOM" id="CLU_021588_0_1_11"/>
<evidence type="ECO:0008006" key="3">
    <source>
        <dbReference type="Google" id="ProtNLM"/>
    </source>
</evidence>
<dbReference type="PANTHER" id="PTHR48228:SF4">
    <property type="entry name" value="BLR3030 PROTEIN"/>
    <property type="match status" value="1"/>
</dbReference>
<dbReference type="GO" id="GO:0003824">
    <property type="term" value="F:catalytic activity"/>
    <property type="evidence" value="ECO:0007669"/>
    <property type="project" value="InterPro"/>
</dbReference>
<dbReference type="KEGG" id="mph:MLP_45490"/>
<dbReference type="Gene3D" id="3.40.50.10540">
    <property type="entry name" value="Crotonobetainyl-coa:carnitine coa-transferase, domain 1"/>
    <property type="match status" value="1"/>
</dbReference>
<dbReference type="SUPFAM" id="SSF89796">
    <property type="entry name" value="CoA-transferase family III (CaiB/BaiF)"/>
    <property type="match status" value="2"/>
</dbReference>
<keyword evidence="2" id="KW-1185">Reference proteome</keyword>
<dbReference type="Proteomes" id="UP000007947">
    <property type="component" value="Chromosome"/>
</dbReference>
<evidence type="ECO:0000313" key="2">
    <source>
        <dbReference type="Proteomes" id="UP000007947"/>
    </source>
</evidence>
<protein>
    <recommendedName>
        <fullName evidence="3">CoA-transferase</fullName>
    </recommendedName>
</protein>
<dbReference type="PANTHER" id="PTHR48228">
    <property type="entry name" value="SUCCINYL-COA--D-CITRAMALATE COA-TRANSFERASE"/>
    <property type="match status" value="1"/>
</dbReference>
<dbReference type="STRING" id="1032480.MLP_45490"/>
<accession>F5XTW4</accession>
<sequence length="463" mass="48520">MKTTIGTRAWADLEGDPETLDLVRPPSPPIALSSTLDVAGILGDCVGLATLAAAEIQVARGLLPALGPVRVDGARVTTASQSERHFQLNGEIPEVWAPYSGFWQVADGWVRTHGNYPHHAERLAHLLGIASDSSKDQIAAAIARWSAIDLEDEAAASGAIAGAVRTSADWAQHPHGQATSRLPLVEWLVTDGAAPRPWAPTSERPLSGVRILDLTRVLAGPIATRNLALLGADVLRIDSPHLPETDWIHLDTGAGKRSTVLDLRVASDHRAFEELLDDADVVVTGYRPGALDRLGLSPEALSERQPGIVVGSVSAWGRRGPWGSRRGFDSIVQAVTGIAMRVSADGVRPGALPAQALDHSAGYLLTAGICRALRLQRERGGTTCLAVALAGIARELLTTTGGRTAAVAEPTLQAGTTAAGSLICAMPPLVGPDIPGRYPALAAPWGSDEPCWRDQVADRGGAA</sequence>
<dbReference type="InterPro" id="IPR003673">
    <property type="entry name" value="CoA-Trfase_fam_III"/>
</dbReference>
<proteinExistence type="predicted"/>